<accession>A0A645BB86</accession>
<name>A0A645BB86_9ZZZZ</name>
<organism evidence="1">
    <name type="scientific">bioreactor metagenome</name>
    <dbReference type="NCBI Taxonomy" id="1076179"/>
    <lineage>
        <taxon>unclassified sequences</taxon>
        <taxon>metagenomes</taxon>
        <taxon>ecological metagenomes</taxon>
    </lineage>
</organism>
<sequence>MTMKKPFGLLRYHIFNLSFLRFEVIGNLLHSISLSTLTHLWFALKHSSCILLSSGENCLLLYVVGHICSLHLKIVVLNSHISKIVNHSLTFGEVLNDRILRTAKRRRSERPLDF</sequence>
<evidence type="ECO:0000313" key="1">
    <source>
        <dbReference type="EMBL" id="MPM62582.1"/>
    </source>
</evidence>
<reference evidence="1" key="1">
    <citation type="submission" date="2019-08" db="EMBL/GenBank/DDBJ databases">
        <authorList>
            <person name="Kucharzyk K."/>
            <person name="Murdoch R.W."/>
            <person name="Higgins S."/>
            <person name="Loffler F."/>
        </authorList>
    </citation>
    <scope>NUCLEOTIDE SEQUENCE</scope>
</reference>
<gene>
    <name evidence="1" type="ORF">SDC9_109457</name>
</gene>
<protein>
    <submittedName>
        <fullName evidence="1">Uncharacterized protein</fullName>
    </submittedName>
</protein>
<dbReference type="EMBL" id="VSSQ01018943">
    <property type="protein sequence ID" value="MPM62582.1"/>
    <property type="molecule type" value="Genomic_DNA"/>
</dbReference>
<proteinExistence type="predicted"/>
<comment type="caution">
    <text evidence="1">The sequence shown here is derived from an EMBL/GenBank/DDBJ whole genome shotgun (WGS) entry which is preliminary data.</text>
</comment>
<dbReference type="AlphaFoldDB" id="A0A645BB86"/>